<keyword evidence="4" id="KW-1185">Reference proteome</keyword>
<evidence type="ECO:0000256" key="1">
    <source>
        <dbReference type="SAM" id="SignalP"/>
    </source>
</evidence>
<keyword evidence="1" id="KW-0732">Signal</keyword>
<gene>
    <name evidence="3" type="ORF">FHU33_4177</name>
</gene>
<feature type="signal peptide" evidence="1">
    <location>
        <begin position="1"/>
        <end position="28"/>
    </location>
</feature>
<dbReference type="Pfam" id="PF24837">
    <property type="entry name" value="AMIN-like"/>
    <property type="match status" value="1"/>
</dbReference>
<dbReference type="Proteomes" id="UP000319865">
    <property type="component" value="Unassembled WGS sequence"/>
</dbReference>
<accession>A0A543P0A0</accession>
<reference evidence="3 4" key="1">
    <citation type="submission" date="2019-06" db="EMBL/GenBank/DDBJ databases">
        <title>Sequencing the genomes of 1000 actinobacteria strains.</title>
        <authorList>
            <person name="Klenk H.-P."/>
        </authorList>
    </citation>
    <scope>NUCLEOTIDE SEQUENCE [LARGE SCALE GENOMIC DNA]</scope>
    <source>
        <strain evidence="3 4">DSM 46837</strain>
    </source>
</reference>
<name>A0A543P0A0_9ACTN</name>
<dbReference type="EMBL" id="VFQE01000002">
    <property type="protein sequence ID" value="TQN37524.1"/>
    <property type="molecule type" value="Genomic_DNA"/>
</dbReference>
<feature type="domain" description="AMIN-like" evidence="2">
    <location>
        <begin position="58"/>
        <end position="194"/>
    </location>
</feature>
<organism evidence="3 4">
    <name type="scientific">Blastococcus colisei</name>
    <dbReference type="NCBI Taxonomy" id="1564162"/>
    <lineage>
        <taxon>Bacteria</taxon>
        <taxon>Bacillati</taxon>
        <taxon>Actinomycetota</taxon>
        <taxon>Actinomycetes</taxon>
        <taxon>Geodermatophilales</taxon>
        <taxon>Geodermatophilaceae</taxon>
        <taxon>Blastococcus</taxon>
    </lineage>
</organism>
<dbReference type="RefSeq" id="WP_246064046.1">
    <property type="nucleotide sequence ID" value="NZ_VFQE01000002.1"/>
</dbReference>
<dbReference type="AlphaFoldDB" id="A0A543P0A0"/>
<feature type="chain" id="PRO_5021929732" description="AMIN-like domain-containing protein" evidence="1">
    <location>
        <begin position="29"/>
        <end position="196"/>
    </location>
</feature>
<dbReference type="InterPro" id="IPR056303">
    <property type="entry name" value="AMIN-like"/>
</dbReference>
<evidence type="ECO:0000313" key="4">
    <source>
        <dbReference type="Proteomes" id="UP000319865"/>
    </source>
</evidence>
<sequence length="196" mass="20966">MKRQRSRLLPLLVGTVLTTGVLAGPAQASPTRHGPQPFCGQVWGSLPEAQQMSTSTAIVTDVRAGRHVCFDRLVIDLGGTADAAPSYDVRYVDRLSAPGSGDEIPLRGGATLQVLVGAPAYNDRGQPTYLPGDRREILDVASFETFRQVAWGGSFEGQTSLGIGTRARLPFRVFPLPGAPGTDQGFRLVIDVGHIW</sequence>
<proteinExistence type="predicted"/>
<evidence type="ECO:0000259" key="2">
    <source>
        <dbReference type="Pfam" id="PF24837"/>
    </source>
</evidence>
<protein>
    <recommendedName>
        <fullName evidence="2">AMIN-like domain-containing protein</fullName>
    </recommendedName>
</protein>
<comment type="caution">
    <text evidence="3">The sequence shown here is derived from an EMBL/GenBank/DDBJ whole genome shotgun (WGS) entry which is preliminary data.</text>
</comment>
<evidence type="ECO:0000313" key="3">
    <source>
        <dbReference type="EMBL" id="TQN37524.1"/>
    </source>
</evidence>